<protein>
    <submittedName>
        <fullName evidence="1">Uncharacterized protein</fullName>
    </submittedName>
</protein>
<comment type="caution">
    <text evidence="1">The sequence shown here is derived from an EMBL/GenBank/DDBJ whole genome shotgun (WGS) entry which is preliminary data.</text>
</comment>
<dbReference type="AlphaFoldDB" id="A0A8H5FC34"/>
<evidence type="ECO:0000313" key="1">
    <source>
        <dbReference type="EMBL" id="KAF5331107.1"/>
    </source>
</evidence>
<gene>
    <name evidence="1" type="ORF">D9619_005959</name>
</gene>
<proteinExistence type="predicted"/>
<sequence>MTLLEDYIQRDENFNLTGKRRKDWQNGSVKHGRYQIEHKLFAHSGNNYAELQGAELDGVHPWLIDAIKAQSAPQKYNINVPFPLGNDFVISRLAMVKICFQD</sequence>
<name>A0A8H5FC34_9AGAR</name>
<organism evidence="1 2">
    <name type="scientific">Psilocybe cf. subviscida</name>
    <dbReference type="NCBI Taxonomy" id="2480587"/>
    <lineage>
        <taxon>Eukaryota</taxon>
        <taxon>Fungi</taxon>
        <taxon>Dikarya</taxon>
        <taxon>Basidiomycota</taxon>
        <taxon>Agaricomycotina</taxon>
        <taxon>Agaricomycetes</taxon>
        <taxon>Agaricomycetidae</taxon>
        <taxon>Agaricales</taxon>
        <taxon>Agaricineae</taxon>
        <taxon>Strophariaceae</taxon>
        <taxon>Psilocybe</taxon>
    </lineage>
</organism>
<dbReference type="Proteomes" id="UP000567179">
    <property type="component" value="Unassembled WGS sequence"/>
</dbReference>
<dbReference type="EMBL" id="JAACJJ010000001">
    <property type="protein sequence ID" value="KAF5331107.1"/>
    <property type="molecule type" value="Genomic_DNA"/>
</dbReference>
<reference evidence="1 2" key="1">
    <citation type="journal article" date="2020" name="ISME J.">
        <title>Uncovering the hidden diversity of litter-decomposition mechanisms in mushroom-forming fungi.</title>
        <authorList>
            <person name="Floudas D."/>
            <person name="Bentzer J."/>
            <person name="Ahren D."/>
            <person name="Johansson T."/>
            <person name="Persson P."/>
            <person name="Tunlid A."/>
        </authorList>
    </citation>
    <scope>NUCLEOTIDE SEQUENCE [LARGE SCALE GENOMIC DNA]</scope>
    <source>
        <strain evidence="1 2">CBS 101986</strain>
    </source>
</reference>
<keyword evidence="2" id="KW-1185">Reference proteome</keyword>
<evidence type="ECO:0000313" key="2">
    <source>
        <dbReference type="Proteomes" id="UP000567179"/>
    </source>
</evidence>
<accession>A0A8H5FC34</accession>